<dbReference type="EMBL" id="DVNH01000016">
    <property type="protein sequence ID" value="HIU51395.1"/>
    <property type="molecule type" value="Genomic_DNA"/>
</dbReference>
<protein>
    <submittedName>
        <fullName evidence="1">Uncharacterized protein</fullName>
    </submittedName>
</protein>
<name>A0A9D1S927_9FIRM</name>
<accession>A0A9D1S927</accession>
<sequence>MAKLNKSISIENMLIDEIENSSTNDWDELCDTCFSLVKEANMTDKDIDEIVKKVRNGTR</sequence>
<evidence type="ECO:0000313" key="1">
    <source>
        <dbReference type="EMBL" id="HIU51395.1"/>
    </source>
</evidence>
<comment type="caution">
    <text evidence="1">The sequence shown here is derived from an EMBL/GenBank/DDBJ whole genome shotgun (WGS) entry which is preliminary data.</text>
</comment>
<gene>
    <name evidence="1" type="ORF">IAB70_02035</name>
</gene>
<reference evidence="1" key="1">
    <citation type="submission" date="2020-10" db="EMBL/GenBank/DDBJ databases">
        <authorList>
            <person name="Gilroy R."/>
        </authorList>
    </citation>
    <scope>NUCLEOTIDE SEQUENCE</scope>
    <source>
        <strain evidence="1">CHK195-15760</strain>
    </source>
</reference>
<dbReference type="Proteomes" id="UP000824093">
    <property type="component" value="Unassembled WGS sequence"/>
</dbReference>
<organism evidence="1 2">
    <name type="scientific">Candidatus Merdicola faecigallinarum</name>
    <dbReference type="NCBI Taxonomy" id="2840862"/>
    <lineage>
        <taxon>Bacteria</taxon>
        <taxon>Bacillati</taxon>
        <taxon>Bacillota</taxon>
        <taxon>Clostridia</taxon>
        <taxon>Candidatus Merdicola</taxon>
    </lineage>
</organism>
<reference evidence="1" key="2">
    <citation type="journal article" date="2021" name="PeerJ">
        <title>Extensive microbial diversity within the chicken gut microbiome revealed by metagenomics and culture.</title>
        <authorList>
            <person name="Gilroy R."/>
            <person name="Ravi A."/>
            <person name="Getino M."/>
            <person name="Pursley I."/>
            <person name="Horton D.L."/>
            <person name="Alikhan N.F."/>
            <person name="Baker D."/>
            <person name="Gharbi K."/>
            <person name="Hall N."/>
            <person name="Watson M."/>
            <person name="Adriaenssens E.M."/>
            <person name="Foster-Nyarko E."/>
            <person name="Jarju S."/>
            <person name="Secka A."/>
            <person name="Antonio M."/>
            <person name="Oren A."/>
            <person name="Chaudhuri R.R."/>
            <person name="La Ragione R."/>
            <person name="Hildebrand F."/>
            <person name="Pallen M.J."/>
        </authorList>
    </citation>
    <scope>NUCLEOTIDE SEQUENCE</scope>
    <source>
        <strain evidence="1">CHK195-15760</strain>
    </source>
</reference>
<dbReference type="AlphaFoldDB" id="A0A9D1S927"/>
<evidence type="ECO:0000313" key="2">
    <source>
        <dbReference type="Proteomes" id="UP000824093"/>
    </source>
</evidence>
<proteinExistence type="predicted"/>